<name>A0A3S9HV22_9ACTN</name>
<protein>
    <recommendedName>
        <fullName evidence="4">Lipocalin-like domain-containing protein</fullName>
    </recommendedName>
</protein>
<sequence length="111" mass="12129">MSGPPPELIGAWVHSYEEDSPGVTVYRRAGYPLPPARGRRALEFAADGTFTERPIGRGDAPGRRTGSWAPADQEGRRLALSLPDAERQLEVLQVDDQILKVRAPDGGRRVP</sequence>
<evidence type="ECO:0000256" key="1">
    <source>
        <dbReference type="SAM" id="MobiDB-lite"/>
    </source>
</evidence>
<gene>
    <name evidence="2" type="ORF">EJC51_07430</name>
</gene>
<evidence type="ECO:0008006" key="4">
    <source>
        <dbReference type="Google" id="ProtNLM"/>
    </source>
</evidence>
<keyword evidence="3" id="KW-1185">Reference proteome</keyword>
<dbReference type="KEGG" id="saqu:EJC51_07430"/>
<dbReference type="EMBL" id="CP034463">
    <property type="protein sequence ID" value="AZP15951.1"/>
    <property type="molecule type" value="Genomic_DNA"/>
</dbReference>
<dbReference type="Proteomes" id="UP000280197">
    <property type="component" value="Chromosome"/>
</dbReference>
<organism evidence="2 3">
    <name type="scientific">Streptomyces aquilus</name>
    <dbReference type="NCBI Taxonomy" id="2548456"/>
    <lineage>
        <taxon>Bacteria</taxon>
        <taxon>Bacillati</taxon>
        <taxon>Actinomycetota</taxon>
        <taxon>Actinomycetes</taxon>
        <taxon>Kitasatosporales</taxon>
        <taxon>Streptomycetaceae</taxon>
        <taxon>Streptomyces</taxon>
    </lineage>
</organism>
<evidence type="ECO:0000313" key="3">
    <source>
        <dbReference type="Proteomes" id="UP000280197"/>
    </source>
</evidence>
<reference evidence="2 3" key="1">
    <citation type="submission" date="2018-12" db="EMBL/GenBank/DDBJ databases">
        <authorList>
            <person name="Li K."/>
        </authorList>
    </citation>
    <scope>NUCLEOTIDE SEQUENCE [LARGE SCALE GENOMIC DNA]</scope>
    <source>
        <strain evidence="3">CR22</strain>
    </source>
</reference>
<evidence type="ECO:0000313" key="2">
    <source>
        <dbReference type="EMBL" id="AZP15951.1"/>
    </source>
</evidence>
<proteinExistence type="predicted"/>
<feature type="region of interest" description="Disordered" evidence="1">
    <location>
        <begin position="51"/>
        <end position="72"/>
    </location>
</feature>
<dbReference type="RefSeq" id="WP_126270317.1">
    <property type="nucleotide sequence ID" value="NZ_CP034463.1"/>
</dbReference>
<accession>A0A3S9HV22</accession>
<dbReference type="AlphaFoldDB" id="A0A3S9HV22"/>